<keyword evidence="2" id="KW-1185">Reference proteome</keyword>
<feature type="non-terminal residue" evidence="1">
    <location>
        <position position="28"/>
    </location>
</feature>
<dbReference type="Proteomes" id="UP000887013">
    <property type="component" value="Unassembled WGS sequence"/>
</dbReference>
<comment type="caution">
    <text evidence="1">The sequence shown here is derived from an EMBL/GenBank/DDBJ whole genome shotgun (WGS) entry which is preliminary data.</text>
</comment>
<organism evidence="1 2">
    <name type="scientific">Nephila pilipes</name>
    <name type="common">Giant wood spider</name>
    <name type="synonym">Nephila maculata</name>
    <dbReference type="NCBI Taxonomy" id="299642"/>
    <lineage>
        <taxon>Eukaryota</taxon>
        <taxon>Metazoa</taxon>
        <taxon>Ecdysozoa</taxon>
        <taxon>Arthropoda</taxon>
        <taxon>Chelicerata</taxon>
        <taxon>Arachnida</taxon>
        <taxon>Araneae</taxon>
        <taxon>Araneomorphae</taxon>
        <taxon>Entelegynae</taxon>
        <taxon>Araneoidea</taxon>
        <taxon>Nephilidae</taxon>
        <taxon>Nephila</taxon>
    </lineage>
</organism>
<sequence>MRQHPFAAHTVPRLFGADPSIILKRVVL</sequence>
<dbReference type="EMBL" id="BMAW01008065">
    <property type="protein sequence ID" value="GFT06667.1"/>
    <property type="molecule type" value="Genomic_DNA"/>
</dbReference>
<evidence type="ECO:0000313" key="1">
    <source>
        <dbReference type="EMBL" id="GFT06667.1"/>
    </source>
</evidence>
<dbReference type="AlphaFoldDB" id="A0A8X6NC54"/>
<protein>
    <submittedName>
        <fullName evidence="1">Uncharacterized protein</fullName>
    </submittedName>
</protein>
<reference evidence="1" key="1">
    <citation type="submission" date="2020-08" db="EMBL/GenBank/DDBJ databases">
        <title>Multicomponent nature underlies the extraordinary mechanical properties of spider dragline silk.</title>
        <authorList>
            <person name="Kono N."/>
            <person name="Nakamura H."/>
            <person name="Mori M."/>
            <person name="Yoshida Y."/>
            <person name="Ohtoshi R."/>
            <person name="Malay A.D."/>
            <person name="Moran D.A.P."/>
            <person name="Tomita M."/>
            <person name="Numata K."/>
            <person name="Arakawa K."/>
        </authorList>
    </citation>
    <scope>NUCLEOTIDE SEQUENCE</scope>
</reference>
<name>A0A8X6NC54_NEPPI</name>
<gene>
    <name evidence="1" type="ORF">NPIL_24481</name>
</gene>
<evidence type="ECO:0000313" key="2">
    <source>
        <dbReference type="Proteomes" id="UP000887013"/>
    </source>
</evidence>
<proteinExistence type="predicted"/>
<accession>A0A8X6NC54</accession>